<evidence type="ECO:0000256" key="10">
    <source>
        <dbReference type="ARBA" id="ARBA00025198"/>
    </source>
</evidence>
<comment type="subcellular location">
    <subcellularLocation>
        <location evidence="13">Cell membrane</location>
        <topology evidence="13">Single-pass membrane protein</topology>
    </subcellularLocation>
    <subcellularLocation>
        <location evidence="12">Endomembrane system</location>
        <topology evidence="12">Single-pass membrane protein</topology>
    </subcellularLocation>
</comment>
<dbReference type="AlphaFoldDB" id="A0A1G5QXJ1"/>
<dbReference type="GO" id="GO:0046961">
    <property type="term" value="F:proton-transporting ATPase activity, rotational mechanism"/>
    <property type="evidence" value="ECO:0007669"/>
    <property type="project" value="TreeGrafter"/>
</dbReference>
<comment type="function">
    <text evidence="11">Component of the F(0) channel, it forms part of the peripheral stalk, linking F(1) to F(0). The b'-subunit is a diverged and duplicated form of b found in plants and photosynthetic bacteria.</text>
</comment>
<keyword evidence="8 13" id="KW-0472">Membrane</keyword>
<dbReference type="PANTHER" id="PTHR33445:SF1">
    <property type="entry name" value="ATP SYNTHASE SUBUNIT B"/>
    <property type="match status" value="1"/>
</dbReference>
<evidence type="ECO:0000256" key="2">
    <source>
        <dbReference type="ARBA" id="ARBA00022448"/>
    </source>
</evidence>
<dbReference type="HAMAP" id="MF_01398">
    <property type="entry name" value="ATP_synth_b_bprime"/>
    <property type="match status" value="1"/>
</dbReference>
<gene>
    <name evidence="13" type="primary">atpF</name>
    <name evidence="17" type="ORF">SAMN04488118_106173</name>
</gene>
<keyword evidence="4 13" id="KW-0812">Transmembrane</keyword>
<keyword evidence="6 13" id="KW-1133">Transmembrane helix</keyword>
<evidence type="ECO:0000256" key="11">
    <source>
        <dbReference type="ARBA" id="ARBA00025614"/>
    </source>
</evidence>
<dbReference type="EMBL" id="FMWG01000006">
    <property type="protein sequence ID" value="SCZ66318.1"/>
    <property type="molecule type" value="Genomic_DNA"/>
</dbReference>
<evidence type="ECO:0000313" key="18">
    <source>
        <dbReference type="Proteomes" id="UP000198767"/>
    </source>
</evidence>
<dbReference type="PANTHER" id="PTHR33445">
    <property type="entry name" value="ATP SYNTHASE SUBUNIT B', CHLOROPLASTIC"/>
    <property type="match status" value="1"/>
</dbReference>
<keyword evidence="2 13" id="KW-0813">Transport</keyword>
<organism evidence="17 18">
    <name type="scientific">Epibacterium ulvae</name>
    <dbReference type="NCBI Taxonomy" id="1156985"/>
    <lineage>
        <taxon>Bacteria</taxon>
        <taxon>Pseudomonadati</taxon>
        <taxon>Pseudomonadota</taxon>
        <taxon>Alphaproteobacteria</taxon>
        <taxon>Rhodobacterales</taxon>
        <taxon>Roseobacteraceae</taxon>
        <taxon>Epibacterium</taxon>
    </lineage>
</organism>
<evidence type="ECO:0000256" key="7">
    <source>
        <dbReference type="ARBA" id="ARBA00023065"/>
    </source>
</evidence>
<dbReference type="Proteomes" id="UP000198767">
    <property type="component" value="Unassembled WGS sequence"/>
</dbReference>
<name>A0A1G5QXJ1_9RHOB</name>
<evidence type="ECO:0000256" key="6">
    <source>
        <dbReference type="ARBA" id="ARBA00022989"/>
    </source>
</evidence>
<evidence type="ECO:0000313" key="17">
    <source>
        <dbReference type="EMBL" id="SCZ66318.1"/>
    </source>
</evidence>
<feature type="chain" id="PRO_5011539869" description="ATP synthase subunit b" evidence="16">
    <location>
        <begin position="23"/>
        <end position="190"/>
    </location>
</feature>
<dbReference type="GO" id="GO:0045259">
    <property type="term" value="C:proton-transporting ATP synthase complex"/>
    <property type="evidence" value="ECO:0007669"/>
    <property type="project" value="UniProtKB-KW"/>
</dbReference>
<keyword evidence="13" id="KW-1003">Cell membrane</keyword>
<keyword evidence="7 13" id="KW-0406">Ion transport</keyword>
<keyword evidence="9 13" id="KW-0066">ATP synthesis</keyword>
<dbReference type="CDD" id="cd06503">
    <property type="entry name" value="ATP-synt_Fo_b"/>
    <property type="match status" value="1"/>
</dbReference>
<dbReference type="NCBIfam" id="NF009989">
    <property type="entry name" value="PRK13455.1"/>
    <property type="match status" value="1"/>
</dbReference>
<feature type="coiled-coil region" evidence="15">
    <location>
        <begin position="59"/>
        <end position="100"/>
    </location>
</feature>
<dbReference type="RefSeq" id="WP_090219050.1">
    <property type="nucleotide sequence ID" value="NZ_CANLDO010000006.1"/>
</dbReference>
<comment type="similarity">
    <text evidence="1 13 14">Belongs to the ATPase B chain family.</text>
</comment>
<evidence type="ECO:0000256" key="4">
    <source>
        <dbReference type="ARBA" id="ARBA00022692"/>
    </source>
</evidence>
<comment type="function">
    <text evidence="10 13">F(1)F(0) ATP synthase produces ATP from ADP in the presence of a proton or sodium gradient. F-type ATPases consist of two structural domains, F(1) containing the extramembraneous catalytic core and F(0) containing the membrane proton channel, linked together by a central stalk and a peripheral stalk. During catalysis, ATP synthesis in the catalytic domain of F(1) is coupled via a rotary mechanism of the central stalk subunits to proton translocation.</text>
</comment>
<reference evidence="17 18" key="1">
    <citation type="submission" date="2016-10" db="EMBL/GenBank/DDBJ databases">
        <authorList>
            <person name="de Groot N.N."/>
        </authorList>
    </citation>
    <scope>NUCLEOTIDE SEQUENCE [LARGE SCALE GENOMIC DNA]</scope>
    <source>
        <strain evidence="17 18">U95</strain>
    </source>
</reference>
<evidence type="ECO:0000256" key="12">
    <source>
        <dbReference type="ARBA" id="ARBA00037847"/>
    </source>
</evidence>
<accession>A0A1G5QXJ1</accession>
<evidence type="ECO:0000256" key="14">
    <source>
        <dbReference type="RuleBase" id="RU003848"/>
    </source>
</evidence>
<dbReference type="STRING" id="1156985.SAMN04488118_106173"/>
<keyword evidence="15" id="KW-0175">Coiled coil</keyword>
<keyword evidence="16" id="KW-0732">Signal</keyword>
<keyword evidence="5 13" id="KW-0375">Hydrogen ion transport</keyword>
<comment type="subunit">
    <text evidence="13">F-type ATPases have 2 components, F(1) - the catalytic core - and F(0) - the membrane proton channel. F(1) has five subunits: alpha(3), beta(3), gamma(1), delta(1), epsilon(1). F(0) has three main subunits: a(1), b(2) and c(10-14). The alpha and beta chains form an alternating ring which encloses part of the gamma chain. F(1) is attached to F(0) by a central stalk formed by the gamma and epsilon chains, while a peripheral stalk is formed by the delta and b chains.</text>
</comment>
<keyword evidence="3 13" id="KW-0138">CF(0)</keyword>
<dbReference type="InterPro" id="IPR002146">
    <property type="entry name" value="ATP_synth_b/b'su_bac/chlpt"/>
</dbReference>
<dbReference type="GO" id="GO:0046933">
    <property type="term" value="F:proton-transporting ATP synthase activity, rotational mechanism"/>
    <property type="evidence" value="ECO:0007669"/>
    <property type="project" value="UniProtKB-UniRule"/>
</dbReference>
<evidence type="ECO:0000256" key="8">
    <source>
        <dbReference type="ARBA" id="ARBA00023136"/>
    </source>
</evidence>
<evidence type="ECO:0000256" key="5">
    <source>
        <dbReference type="ARBA" id="ARBA00022781"/>
    </source>
</evidence>
<protein>
    <recommendedName>
        <fullName evidence="13">ATP synthase subunit b</fullName>
    </recommendedName>
    <alternativeName>
        <fullName evidence="13">ATP synthase F(0) sector subunit b</fullName>
    </alternativeName>
    <alternativeName>
        <fullName evidence="13">ATPase subunit I</fullName>
    </alternativeName>
    <alternativeName>
        <fullName evidence="13">F-type ATPase subunit b</fullName>
        <shortName evidence="13">F-ATPase subunit b</shortName>
    </alternativeName>
</protein>
<dbReference type="InterPro" id="IPR050059">
    <property type="entry name" value="ATP_synthase_B_chain"/>
</dbReference>
<feature type="transmembrane region" description="Helical" evidence="13">
    <location>
        <begin position="38"/>
        <end position="58"/>
    </location>
</feature>
<dbReference type="Pfam" id="PF00430">
    <property type="entry name" value="ATP-synt_B"/>
    <property type="match status" value="1"/>
</dbReference>
<keyword evidence="18" id="KW-1185">Reference proteome</keyword>
<evidence type="ECO:0000256" key="9">
    <source>
        <dbReference type="ARBA" id="ARBA00023310"/>
    </source>
</evidence>
<sequence>MRNVIALTLTPLATLVAGPALAAGGGKFLALDNTDFVVLLAFLLFIGILLAVKVPGLLNKQLDDRAEGIRKELDEARALREEAQTILASYERKQREVQEQADRIVASAREDATAAAEQAKADLETSIARRLATAAEQIASAEASAVKEVRDQAIEIAIAAADEVISKQLSAAEANKLIDAAIADVDAKLH</sequence>
<feature type="signal peptide" evidence="16">
    <location>
        <begin position="1"/>
        <end position="22"/>
    </location>
</feature>
<evidence type="ECO:0000256" key="1">
    <source>
        <dbReference type="ARBA" id="ARBA00005513"/>
    </source>
</evidence>
<evidence type="ECO:0000256" key="13">
    <source>
        <dbReference type="HAMAP-Rule" id="MF_01398"/>
    </source>
</evidence>
<proteinExistence type="inferred from homology"/>
<evidence type="ECO:0000256" key="15">
    <source>
        <dbReference type="SAM" id="Coils"/>
    </source>
</evidence>
<evidence type="ECO:0000256" key="16">
    <source>
        <dbReference type="SAM" id="SignalP"/>
    </source>
</evidence>
<dbReference type="GO" id="GO:0005886">
    <property type="term" value="C:plasma membrane"/>
    <property type="evidence" value="ECO:0007669"/>
    <property type="project" value="UniProtKB-SubCell"/>
</dbReference>
<dbReference type="GO" id="GO:0012505">
    <property type="term" value="C:endomembrane system"/>
    <property type="evidence" value="ECO:0007669"/>
    <property type="project" value="UniProtKB-SubCell"/>
</dbReference>
<evidence type="ECO:0000256" key="3">
    <source>
        <dbReference type="ARBA" id="ARBA00022547"/>
    </source>
</evidence>